<evidence type="ECO:0000256" key="3">
    <source>
        <dbReference type="ARBA" id="ARBA00004721"/>
    </source>
</evidence>
<evidence type="ECO:0000256" key="12">
    <source>
        <dbReference type="ARBA" id="ARBA00023136"/>
    </source>
</evidence>
<comment type="subcellular location">
    <subcellularLocation>
        <location evidence="2">Membrane</location>
    </subcellularLocation>
</comment>
<evidence type="ECO:0000256" key="7">
    <source>
        <dbReference type="ARBA" id="ARBA00022723"/>
    </source>
</evidence>
<keyword evidence="12" id="KW-0472">Membrane</keyword>
<dbReference type="InterPro" id="IPR017972">
    <property type="entry name" value="Cyt_P450_CS"/>
</dbReference>
<name>A0ABR3JJ39_9AGAR</name>
<keyword evidence="6" id="KW-0812">Transmembrane</keyword>
<evidence type="ECO:0000256" key="13">
    <source>
        <dbReference type="RuleBase" id="RU000461"/>
    </source>
</evidence>
<organism evidence="14 15">
    <name type="scientific">Hohenbuehelia grisea</name>
    <dbReference type="NCBI Taxonomy" id="104357"/>
    <lineage>
        <taxon>Eukaryota</taxon>
        <taxon>Fungi</taxon>
        <taxon>Dikarya</taxon>
        <taxon>Basidiomycota</taxon>
        <taxon>Agaricomycotina</taxon>
        <taxon>Agaricomycetes</taxon>
        <taxon>Agaricomycetidae</taxon>
        <taxon>Agaricales</taxon>
        <taxon>Pleurotineae</taxon>
        <taxon>Pleurotaceae</taxon>
        <taxon>Hohenbuehelia</taxon>
    </lineage>
</organism>
<dbReference type="PANTHER" id="PTHR24305">
    <property type="entry name" value="CYTOCHROME P450"/>
    <property type="match status" value="1"/>
</dbReference>
<comment type="cofactor">
    <cofactor evidence="1">
        <name>heme</name>
        <dbReference type="ChEBI" id="CHEBI:30413"/>
    </cofactor>
</comment>
<keyword evidence="10 13" id="KW-0408">Iron</keyword>
<dbReference type="Gene3D" id="1.10.630.10">
    <property type="entry name" value="Cytochrome P450"/>
    <property type="match status" value="1"/>
</dbReference>
<dbReference type="InterPro" id="IPR036396">
    <property type="entry name" value="Cyt_P450_sf"/>
</dbReference>
<dbReference type="PROSITE" id="PS00086">
    <property type="entry name" value="CYTOCHROME_P450"/>
    <property type="match status" value="1"/>
</dbReference>
<keyword evidence="11 13" id="KW-0503">Monooxygenase</keyword>
<dbReference type="Pfam" id="PF00067">
    <property type="entry name" value="p450"/>
    <property type="match status" value="1"/>
</dbReference>
<evidence type="ECO:0000256" key="4">
    <source>
        <dbReference type="ARBA" id="ARBA00010617"/>
    </source>
</evidence>
<protein>
    <recommendedName>
        <fullName evidence="16">Cytochrome P450</fullName>
    </recommendedName>
</protein>
<keyword evidence="5 13" id="KW-0349">Heme</keyword>
<keyword evidence="9 13" id="KW-0560">Oxidoreductase</keyword>
<comment type="similarity">
    <text evidence="4 13">Belongs to the cytochrome P450 family.</text>
</comment>
<proteinExistence type="inferred from homology"/>
<accession>A0ABR3JJ39</accession>
<evidence type="ECO:0000256" key="9">
    <source>
        <dbReference type="ARBA" id="ARBA00023002"/>
    </source>
</evidence>
<keyword evidence="7 13" id="KW-0479">Metal-binding</keyword>
<reference evidence="15" key="1">
    <citation type="submission" date="2024-06" db="EMBL/GenBank/DDBJ databases">
        <title>Multi-omics analyses provide insights into the biosynthesis of the anticancer antibiotic pleurotin in Hohenbuehelia grisea.</title>
        <authorList>
            <person name="Weaver J.A."/>
            <person name="Alberti F."/>
        </authorList>
    </citation>
    <scope>NUCLEOTIDE SEQUENCE [LARGE SCALE GENOMIC DNA]</scope>
    <source>
        <strain evidence="15">T-177</strain>
    </source>
</reference>
<dbReference type="PANTHER" id="PTHR24305:SF166">
    <property type="entry name" value="CYTOCHROME P450 12A4, MITOCHONDRIAL-RELATED"/>
    <property type="match status" value="1"/>
</dbReference>
<evidence type="ECO:0000256" key="2">
    <source>
        <dbReference type="ARBA" id="ARBA00004370"/>
    </source>
</evidence>
<dbReference type="Proteomes" id="UP001556367">
    <property type="component" value="Unassembled WGS sequence"/>
</dbReference>
<dbReference type="PRINTS" id="PR00385">
    <property type="entry name" value="P450"/>
</dbReference>
<dbReference type="InterPro" id="IPR050121">
    <property type="entry name" value="Cytochrome_P450_monoxygenase"/>
</dbReference>
<evidence type="ECO:0000313" key="15">
    <source>
        <dbReference type="Proteomes" id="UP001556367"/>
    </source>
</evidence>
<evidence type="ECO:0000256" key="6">
    <source>
        <dbReference type="ARBA" id="ARBA00022692"/>
    </source>
</evidence>
<dbReference type="PRINTS" id="PR00463">
    <property type="entry name" value="EP450I"/>
</dbReference>
<evidence type="ECO:0000256" key="8">
    <source>
        <dbReference type="ARBA" id="ARBA00022989"/>
    </source>
</evidence>
<dbReference type="InterPro" id="IPR001128">
    <property type="entry name" value="Cyt_P450"/>
</dbReference>
<evidence type="ECO:0000313" key="14">
    <source>
        <dbReference type="EMBL" id="KAL0955427.1"/>
    </source>
</evidence>
<keyword evidence="8" id="KW-1133">Transmembrane helix</keyword>
<dbReference type="CDD" id="cd11069">
    <property type="entry name" value="CYP_FUM15-like"/>
    <property type="match status" value="1"/>
</dbReference>
<sequence>MKLLILAGAVSLLVATLRWIYQRFTRISIRHVRGPPNVSFWLGNLPEYHQNQVGETDFKWMDLYGGIVKYKAPFGEDRLMISDAKALQYIFQTAGYNFPKVPERRELSRIITGRGILYAEADDHKRHRKVMLPGFGGPEAKSFHPIFLRCAEQMSSKWQDIINASPNQASVLNIPPWASRAMLDAIGQAAFDYNFGALDDANNELNKAYSNLLKDTFQVLSRSSAAIFVQNLWAYLPLKVLHFVANHSPAMTMHHARYCERVATDIARDLVKEKADALLEGKGKRDIMSLLVKANASEDPNRQLDEQELYDQMRTIMLAGHETTANTLSWALLELTSHPDMQRRLREEIWEKQRELGGSDIQPADFDSMPYLTAITKEVLRYHPVAPMTQRMAGRDDVLPLAMPIILTTGERVHELPVSKGTKFILSIAGYNRNKDVFGADAQVFNPDRWLGESKASVNVGVYANLLTFSAGIRGCIGFRFAIIELQTFLVELLSKFEFTSTPELSKLRREPCGVMAPTIDGQQDDDAQLPLLVKCIPRID</sequence>
<dbReference type="SUPFAM" id="SSF48264">
    <property type="entry name" value="Cytochrome P450"/>
    <property type="match status" value="1"/>
</dbReference>
<dbReference type="InterPro" id="IPR002401">
    <property type="entry name" value="Cyt_P450_E_grp-I"/>
</dbReference>
<evidence type="ECO:0000256" key="5">
    <source>
        <dbReference type="ARBA" id="ARBA00022617"/>
    </source>
</evidence>
<comment type="caution">
    <text evidence="14">The sequence shown here is derived from an EMBL/GenBank/DDBJ whole genome shotgun (WGS) entry which is preliminary data.</text>
</comment>
<dbReference type="EMBL" id="JASNQZ010000006">
    <property type="protein sequence ID" value="KAL0955427.1"/>
    <property type="molecule type" value="Genomic_DNA"/>
</dbReference>
<evidence type="ECO:0000256" key="1">
    <source>
        <dbReference type="ARBA" id="ARBA00001971"/>
    </source>
</evidence>
<evidence type="ECO:0000256" key="10">
    <source>
        <dbReference type="ARBA" id="ARBA00023004"/>
    </source>
</evidence>
<gene>
    <name evidence="14" type="ORF">HGRIS_001673</name>
</gene>
<evidence type="ECO:0008006" key="16">
    <source>
        <dbReference type="Google" id="ProtNLM"/>
    </source>
</evidence>
<evidence type="ECO:0000256" key="11">
    <source>
        <dbReference type="ARBA" id="ARBA00023033"/>
    </source>
</evidence>
<keyword evidence="15" id="KW-1185">Reference proteome</keyword>
<comment type="pathway">
    <text evidence="3">Secondary metabolite biosynthesis; terpenoid biosynthesis.</text>
</comment>